<keyword evidence="1" id="KW-1133">Transmembrane helix</keyword>
<dbReference type="OrthoDB" id="2591789at2"/>
<dbReference type="RefSeq" id="WP_155701833.1">
    <property type="nucleotide sequence ID" value="NZ_CP034235.1"/>
</dbReference>
<dbReference type="KEGG" id="ppsc:EHS13_18695"/>
<dbReference type="AlphaFoldDB" id="A0A6B8RK16"/>
<name>A0A6B8RK16_9BACL</name>
<evidence type="ECO:0000313" key="2">
    <source>
        <dbReference type="EMBL" id="QGQ96761.1"/>
    </source>
</evidence>
<proteinExistence type="predicted"/>
<feature type="transmembrane region" description="Helical" evidence="1">
    <location>
        <begin position="128"/>
        <end position="148"/>
    </location>
</feature>
<keyword evidence="1" id="KW-0812">Transmembrane</keyword>
<evidence type="ECO:0000313" key="3">
    <source>
        <dbReference type="Proteomes" id="UP000426246"/>
    </source>
</evidence>
<sequence>MTKEQQDIFEHLRQAVKEQTSEMLDYWIKYSNANTWQFWVNLALFVLPLIALYFLIDKRKALQFGFFGFNVHVWFTCIDEFGTRYGLWAYPYKLSPFMPTNFALDASFLPVACMLVYQWTVNHQKNRYLYLTILGLFISFIFKPFMSWLDLFKIYEWMNYTYLLCGYLIIMLISIWITAFFLHLQKSTTDRS</sequence>
<dbReference type="Proteomes" id="UP000426246">
    <property type="component" value="Chromosome"/>
</dbReference>
<feature type="transmembrane region" description="Helical" evidence="1">
    <location>
        <begin position="160"/>
        <end position="182"/>
    </location>
</feature>
<keyword evidence="1" id="KW-0472">Membrane</keyword>
<organism evidence="2 3">
    <name type="scientific">Paenibacillus psychroresistens</name>
    <dbReference type="NCBI Taxonomy" id="1778678"/>
    <lineage>
        <taxon>Bacteria</taxon>
        <taxon>Bacillati</taxon>
        <taxon>Bacillota</taxon>
        <taxon>Bacilli</taxon>
        <taxon>Bacillales</taxon>
        <taxon>Paenibacillaceae</taxon>
        <taxon>Paenibacillus</taxon>
    </lineage>
</organism>
<feature type="transmembrane region" description="Helical" evidence="1">
    <location>
        <begin position="102"/>
        <end position="121"/>
    </location>
</feature>
<reference evidence="3" key="1">
    <citation type="submission" date="2018-11" db="EMBL/GenBank/DDBJ databases">
        <title>Complete genome sequence of Paenibacillus sp. ML311-T8.</title>
        <authorList>
            <person name="Nam Y.-D."/>
            <person name="Kang J."/>
            <person name="Chung W.-H."/>
            <person name="Park Y.S."/>
        </authorList>
    </citation>
    <scope>NUCLEOTIDE SEQUENCE [LARGE SCALE GENOMIC DNA]</scope>
    <source>
        <strain evidence="3">ML311-T8</strain>
    </source>
</reference>
<evidence type="ECO:0000256" key="1">
    <source>
        <dbReference type="SAM" id="Phobius"/>
    </source>
</evidence>
<gene>
    <name evidence="2" type="ORF">EHS13_18695</name>
</gene>
<accession>A0A6B8RK16</accession>
<keyword evidence="3" id="KW-1185">Reference proteome</keyword>
<protein>
    <submittedName>
        <fullName evidence="2">Uncharacterized protein</fullName>
    </submittedName>
</protein>
<dbReference type="InterPro" id="IPR048147">
    <property type="entry name" value="CBO0543-like"/>
</dbReference>
<dbReference type="EMBL" id="CP034235">
    <property type="protein sequence ID" value="QGQ96761.1"/>
    <property type="molecule type" value="Genomic_DNA"/>
</dbReference>
<feature type="transmembrane region" description="Helical" evidence="1">
    <location>
        <begin position="36"/>
        <end position="55"/>
    </location>
</feature>
<dbReference type="NCBIfam" id="NF041644">
    <property type="entry name" value="CBO0543_fam"/>
    <property type="match status" value="1"/>
</dbReference>